<accession>A0ABS6XPB9</accession>
<dbReference type="PROSITE" id="PS00166">
    <property type="entry name" value="ENOYL_COA_HYDRATASE"/>
    <property type="match status" value="1"/>
</dbReference>
<reference evidence="3 4" key="1">
    <citation type="submission" date="2021-07" db="EMBL/GenBank/DDBJ databases">
        <title>Stakelama flava sp. nov., a novel endophytic bacterium isolated from branch of Kandelia candel.</title>
        <authorList>
            <person name="Tuo L."/>
        </authorList>
    </citation>
    <scope>NUCLEOTIDE SEQUENCE [LARGE SCALE GENOMIC DNA]</scope>
    <source>
        <strain evidence="3 4">CBK3Z-3</strain>
    </source>
</reference>
<gene>
    <name evidence="3" type="ORF">KY084_14415</name>
</gene>
<comment type="similarity">
    <text evidence="1 2">Belongs to the enoyl-CoA hydratase/isomerase family.</text>
</comment>
<organism evidence="3 4">
    <name type="scientific">Stakelama flava</name>
    <dbReference type="NCBI Taxonomy" id="2860338"/>
    <lineage>
        <taxon>Bacteria</taxon>
        <taxon>Pseudomonadati</taxon>
        <taxon>Pseudomonadota</taxon>
        <taxon>Alphaproteobacteria</taxon>
        <taxon>Sphingomonadales</taxon>
        <taxon>Sphingomonadaceae</taxon>
        <taxon>Stakelama</taxon>
    </lineage>
</organism>
<dbReference type="Proteomes" id="UP001197214">
    <property type="component" value="Unassembled WGS sequence"/>
</dbReference>
<sequence>MTVFTLAIEAPLAIIRIERPHARNAIPVAGWQSLAALCDAIRQSDARVVLLYSPVNGIFSAGADITEFPALRSDPAKRVAFREAMAAGIEAVADLPMPVIAAVDGGCFGAAVALVLACDICIAGDGASFATTPARLGLSYPAKDIARLEQRVGRGMSALMLFSGEAIASDRAHAIGLADVRAASAKAEGHTLAGSIAANASDAVAALKCVLRDPAAPGHAERFDERFASEAFDERMTAFLNRKAK</sequence>
<name>A0ABS6XPB9_9SPHN</name>
<dbReference type="CDD" id="cd06558">
    <property type="entry name" value="crotonase-like"/>
    <property type="match status" value="1"/>
</dbReference>
<evidence type="ECO:0000313" key="4">
    <source>
        <dbReference type="Proteomes" id="UP001197214"/>
    </source>
</evidence>
<evidence type="ECO:0000313" key="3">
    <source>
        <dbReference type="EMBL" id="MBW4332060.1"/>
    </source>
</evidence>
<evidence type="ECO:0000256" key="1">
    <source>
        <dbReference type="ARBA" id="ARBA00005254"/>
    </source>
</evidence>
<comment type="caution">
    <text evidence="3">The sequence shown here is derived from an EMBL/GenBank/DDBJ whole genome shotgun (WGS) entry which is preliminary data.</text>
</comment>
<dbReference type="Pfam" id="PF00378">
    <property type="entry name" value="ECH_1"/>
    <property type="match status" value="1"/>
</dbReference>
<proteinExistence type="inferred from homology"/>
<dbReference type="InterPro" id="IPR018376">
    <property type="entry name" value="Enoyl-CoA_hyd/isom_CS"/>
</dbReference>
<keyword evidence="4" id="KW-1185">Reference proteome</keyword>
<dbReference type="PANTHER" id="PTHR11941:SF54">
    <property type="entry name" value="ENOYL-COA HYDRATASE, MITOCHONDRIAL"/>
    <property type="match status" value="1"/>
</dbReference>
<protein>
    <submittedName>
        <fullName evidence="3">Enoyl-CoA hydratase/isomerase family protein</fullName>
    </submittedName>
</protein>
<dbReference type="InterPro" id="IPR001753">
    <property type="entry name" value="Enoyl-CoA_hydra/iso"/>
</dbReference>
<evidence type="ECO:0000256" key="2">
    <source>
        <dbReference type="RuleBase" id="RU003707"/>
    </source>
</evidence>
<dbReference type="RefSeq" id="WP_219239183.1">
    <property type="nucleotide sequence ID" value="NZ_JAHWZX010000017.1"/>
</dbReference>
<dbReference type="EMBL" id="JAHWZX010000017">
    <property type="protein sequence ID" value="MBW4332060.1"/>
    <property type="molecule type" value="Genomic_DNA"/>
</dbReference>
<dbReference type="PANTHER" id="PTHR11941">
    <property type="entry name" value="ENOYL-COA HYDRATASE-RELATED"/>
    <property type="match status" value="1"/>
</dbReference>